<dbReference type="EMBL" id="JAWDGP010001678">
    <property type="protein sequence ID" value="KAK3789253.1"/>
    <property type="molecule type" value="Genomic_DNA"/>
</dbReference>
<evidence type="ECO:0000313" key="1">
    <source>
        <dbReference type="EMBL" id="KAK3789253.1"/>
    </source>
</evidence>
<name>A0AAE1E1B8_9GAST</name>
<comment type="caution">
    <text evidence="1">The sequence shown here is derived from an EMBL/GenBank/DDBJ whole genome shotgun (WGS) entry which is preliminary data.</text>
</comment>
<organism evidence="1 2">
    <name type="scientific">Elysia crispata</name>
    <name type="common">lettuce slug</name>
    <dbReference type="NCBI Taxonomy" id="231223"/>
    <lineage>
        <taxon>Eukaryota</taxon>
        <taxon>Metazoa</taxon>
        <taxon>Spiralia</taxon>
        <taxon>Lophotrochozoa</taxon>
        <taxon>Mollusca</taxon>
        <taxon>Gastropoda</taxon>
        <taxon>Heterobranchia</taxon>
        <taxon>Euthyneura</taxon>
        <taxon>Panpulmonata</taxon>
        <taxon>Sacoglossa</taxon>
        <taxon>Placobranchoidea</taxon>
        <taxon>Plakobranchidae</taxon>
        <taxon>Elysia</taxon>
    </lineage>
</organism>
<sequence>MDGLASSIAEQSNPPSAEELWVGGTTDHLHALCRNKKKKKPSNYRSRVVIIRIYPHGSCGLAARFSACDGQRQRDGYKDPISPCGRPGR</sequence>
<protein>
    <submittedName>
        <fullName evidence="1">Uncharacterized protein</fullName>
    </submittedName>
</protein>
<dbReference type="AlphaFoldDB" id="A0AAE1E1B8"/>
<reference evidence="1" key="1">
    <citation type="journal article" date="2023" name="G3 (Bethesda)">
        <title>A reference genome for the long-term kleptoplast-retaining sea slug Elysia crispata morphotype clarki.</title>
        <authorList>
            <person name="Eastman K.E."/>
            <person name="Pendleton A.L."/>
            <person name="Shaikh M.A."/>
            <person name="Suttiyut T."/>
            <person name="Ogas R."/>
            <person name="Tomko P."/>
            <person name="Gavelis G."/>
            <person name="Widhalm J.R."/>
            <person name="Wisecaver J.H."/>
        </authorList>
    </citation>
    <scope>NUCLEOTIDE SEQUENCE</scope>
    <source>
        <strain evidence="1">ECLA1</strain>
    </source>
</reference>
<dbReference type="Proteomes" id="UP001283361">
    <property type="component" value="Unassembled WGS sequence"/>
</dbReference>
<evidence type="ECO:0000313" key="2">
    <source>
        <dbReference type="Proteomes" id="UP001283361"/>
    </source>
</evidence>
<accession>A0AAE1E1B8</accession>
<keyword evidence="2" id="KW-1185">Reference proteome</keyword>
<proteinExistence type="predicted"/>
<gene>
    <name evidence="1" type="ORF">RRG08_001643</name>
</gene>